<evidence type="ECO:0000313" key="4">
    <source>
        <dbReference type="Proteomes" id="UP001419268"/>
    </source>
</evidence>
<feature type="transmembrane region" description="Helical" evidence="1">
    <location>
        <begin position="16"/>
        <end position="42"/>
    </location>
</feature>
<gene>
    <name evidence="3" type="ORF">Scep_025576</name>
</gene>
<evidence type="ECO:0000259" key="2">
    <source>
        <dbReference type="Pfam" id="PF03168"/>
    </source>
</evidence>
<dbReference type="Proteomes" id="UP001419268">
    <property type="component" value="Unassembled WGS sequence"/>
</dbReference>
<evidence type="ECO:0000256" key="1">
    <source>
        <dbReference type="SAM" id="Phobius"/>
    </source>
</evidence>
<feature type="domain" description="Late embryogenesis abundant protein LEA-2 subgroup" evidence="2">
    <location>
        <begin position="74"/>
        <end position="164"/>
    </location>
</feature>
<dbReference type="InterPro" id="IPR004864">
    <property type="entry name" value="LEA_2"/>
</dbReference>
<comment type="caution">
    <text evidence="3">The sequence shown here is derived from an EMBL/GenBank/DDBJ whole genome shotgun (WGS) entry which is preliminary data.</text>
</comment>
<dbReference type="EMBL" id="JBBNAG010000011">
    <property type="protein sequence ID" value="KAK9094107.1"/>
    <property type="molecule type" value="Genomic_DNA"/>
</dbReference>
<dbReference type="InterPro" id="IPR055301">
    <property type="entry name" value="Lea14-like_2"/>
</dbReference>
<name>A0AAP0HRB2_9MAGN</name>
<dbReference type="PANTHER" id="PTHR31852">
    <property type="entry name" value="LATE EMBRYOGENESIS ABUNDANT (LEA) HYDROXYPROLINE-RICH GLYCOPROTEIN FAMILY"/>
    <property type="match status" value="1"/>
</dbReference>
<accession>A0AAP0HRB2</accession>
<protein>
    <recommendedName>
        <fullName evidence="2">Late embryogenesis abundant protein LEA-2 subgroup domain-containing protein</fullName>
    </recommendedName>
</protein>
<keyword evidence="1" id="KW-0812">Transmembrane</keyword>
<organism evidence="3 4">
    <name type="scientific">Stephania cephalantha</name>
    <dbReference type="NCBI Taxonomy" id="152367"/>
    <lineage>
        <taxon>Eukaryota</taxon>
        <taxon>Viridiplantae</taxon>
        <taxon>Streptophyta</taxon>
        <taxon>Embryophyta</taxon>
        <taxon>Tracheophyta</taxon>
        <taxon>Spermatophyta</taxon>
        <taxon>Magnoliopsida</taxon>
        <taxon>Ranunculales</taxon>
        <taxon>Menispermaceae</taxon>
        <taxon>Menispermoideae</taxon>
        <taxon>Cissampelideae</taxon>
        <taxon>Stephania</taxon>
    </lineage>
</organism>
<dbReference type="Pfam" id="PF03168">
    <property type="entry name" value="LEA_2"/>
    <property type="match status" value="1"/>
</dbReference>
<evidence type="ECO:0000313" key="3">
    <source>
        <dbReference type="EMBL" id="KAK9094107.1"/>
    </source>
</evidence>
<proteinExistence type="predicted"/>
<dbReference type="AlphaFoldDB" id="A0AAP0HRB2"/>
<reference evidence="3 4" key="1">
    <citation type="submission" date="2024-01" db="EMBL/GenBank/DDBJ databases">
        <title>Genome assemblies of Stephania.</title>
        <authorList>
            <person name="Yang L."/>
        </authorList>
    </citation>
    <scope>NUCLEOTIDE SEQUENCE [LARGE SCALE GENOMIC DNA]</scope>
    <source>
        <strain evidence="3">JXDWG</strain>
        <tissue evidence="3">Leaf</tissue>
    </source>
</reference>
<keyword evidence="4" id="KW-1185">Reference proteome</keyword>
<sequence length="180" mass="20047">MAKPPSSSSSSSTTTNLASCILATLFLILLTIITLIIFFTLFKPKQPKISITTIRLPNFSIANNTATFTFSQYASVRNPNRDVFSHYDSSLQLLYSGNRVGFMWIPAGEIGSGRTQIMAATFAVKWFAPDEMREVVEVESEMRVGGRVRVLRFFIHHVETQVKCRVAVEVTDGAVLGFRC</sequence>
<keyword evidence="1" id="KW-0472">Membrane</keyword>
<keyword evidence="1" id="KW-1133">Transmembrane helix</keyword>